<accession>A0ACC0KYJ1</accession>
<evidence type="ECO:0000313" key="1">
    <source>
        <dbReference type="EMBL" id="KAI8441523.1"/>
    </source>
</evidence>
<dbReference type="EMBL" id="CM046127">
    <property type="protein sequence ID" value="KAI8441523.1"/>
    <property type="molecule type" value="Genomic_DNA"/>
</dbReference>
<evidence type="ECO:0000313" key="2">
    <source>
        <dbReference type="Proteomes" id="UP001064048"/>
    </source>
</evidence>
<gene>
    <name evidence="1" type="ORF">MSG28_015111</name>
</gene>
<organism evidence="1 2">
    <name type="scientific">Choristoneura fumiferana</name>
    <name type="common">Spruce budworm moth</name>
    <name type="synonym">Archips fumiferana</name>
    <dbReference type="NCBI Taxonomy" id="7141"/>
    <lineage>
        <taxon>Eukaryota</taxon>
        <taxon>Metazoa</taxon>
        <taxon>Ecdysozoa</taxon>
        <taxon>Arthropoda</taxon>
        <taxon>Hexapoda</taxon>
        <taxon>Insecta</taxon>
        <taxon>Pterygota</taxon>
        <taxon>Neoptera</taxon>
        <taxon>Endopterygota</taxon>
        <taxon>Lepidoptera</taxon>
        <taxon>Glossata</taxon>
        <taxon>Ditrysia</taxon>
        <taxon>Tortricoidea</taxon>
        <taxon>Tortricidae</taxon>
        <taxon>Tortricinae</taxon>
        <taxon>Choristoneura</taxon>
    </lineage>
</organism>
<keyword evidence="2" id="KW-1185">Reference proteome</keyword>
<proteinExistence type="predicted"/>
<comment type="caution">
    <text evidence="1">The sequence shown here is derived from an EMBL/GenBank/DDBJ whole genome shotgun (WGS) entry which is preliminary data.</text>
</comment>
<name>A0ACC0KYJ1_CHOFU</name>
<reference evidence="1 2" key="1">
    <citation type="journal article" date="2022" name="Genome Biol. Evol.">
        <title>The Spruce Budworm Genome: Reconstructing the Evolutionary History of Antifreeze Proteins.</title>
        <authorList>
            <person name="Beliveau C."/>
            <person name="Gagne P."/>
            <person name="Picq S."/>
            <person name="Vernygora O."/>
            <person name="Keeling C.I."/>
            <person name="Pinkney K."/>
            <person name="Doucet D."/>
            <person name="Wen F."/>
            <person name="Johnston J.S."/>
            <person name="Maaroufi H."/>
            <person name="Boyle B."/>
            <person name="Laroche J."/>
            <person name="Dewar K."/>
            <person name="Juretic N."/>
            <person name="Blackburn G."/>
            <person name="Nisole A."/>
            <person name="Brunet B."/>
            <person name="Brandao M."/>
            <person name="Lumley L."/>
            <person name="Duan J."/>
            <person name="Quan G."/>
            <person name="Lucarotti C.J."/>
            <person name="Roe A.D."/>
            <person name="Sperling F.A.H."/>
            <person name="Levesque R.C."/>
            <person name="Cusson M."/>
        </authorList>
    </citation>
    <scope>NUCLEOTIDE SEQUENCE [LARGE SCALE GENOMIC DNA]</scope>
    <source>
        <strain evidence="1">Glfc:IPQL:Cfum</strain>
    </source>
</reference>
<sequence length="901" mass="99402">MAGRYSMDECRAGCWRGGCGAGAVRVGRAGARVETKDGRIAGQRPAKLYEISLQAASDRGQWLWSPYKLSRLTEPASVQGAAGNARPARAARRSVPSNTPPPGAARATTSSSRQPSSPAPGAPASISVACRTSASASRAHCPWTSSSLFICDTINCAASSASLLLACRAGIVQPSVSMVNRSAACGRGGRAGRAGGPPPSNTSSGPLLMDSSRKLPPNTTATRKRYRKRTGFARACSWAILETIILRLEGFKGAPRLVLLVLLKEIVGKYRENTEHLYEVEETSIGTPPRFCVQAVLYSGTVKDLSVTIATTLLLKSRGKLVPRVESPVHKAMISLTTTECFVRECLRLVSLKRRRQRVGTVNSCGATHIKMPPVALLAPLLRPAPWAVAPPRPTLKPLLTWVIQAEAILIRHKLWKFIENPVNADSSTTDKEGDRQASTGLARKEPLLKQLILTKLEGNDVITHLNIFMDNVDKLADMDININEDLLTIIMLYSLPSEYENIRIAIKTRDKLPSPGELKTKTIEESEARHNRNSTSNDEPESSHQEEALYCLLAQKGKSKKPEWVLDSGCTSHISNQRDMFKNIESLSRKLNFSTEEHTSHLRYCDAIRCEAMRCDAMRCDAKRCDAKRCDAKRCEAMRSDASDASDARRCDGERCEAMRSDANDACDAKRCEAMRCERSDAMDGWGWMNGWMDGWMDGWMKYFLTCLEKHYTSLGPPELVPYFVASGNYTVPRDICGRACEGKAINRTRHPLTEAARVKAAARYKHRPFAARHGCQIRVFPSNLGSVPYGYQMKGSKIESSHEKKSNPMSLPSQKQMDKYFEELVTLRSARALFVTTGDGRGPAHDPRPRPRSPIYVPLLGTLLLSEQEGLGHSSYMGPVRIENFTRTIDCFADTELKP</sequence>
<dbReference type="Proteomes" id="UP001064048">
    <property type="component" value="Chromosome 27"/>
</dbReference>
<protein>
    <submittedName>
        <fullName evidence="1">Uncharacterized protein</fullName>
    </submittedName>
</protein>